<evidence type="ECO:0000256" key="1">
    <source>
        <dbReference type="ARBA" id="ARBA00004429"/>
    </source>
</evidence>
<feature type="transmembrane region" description="Helical" evidence="9">
    <location>
        <begin position="844"/>
        <end position="865"/>
    </location>
</feature>
<dbReference type="InterPro" id="IPR052536">
    <property type="entry name" value="ABC-4_Integral_Memb_Prot"/>
</dbReference>
<feature type="transmembrane region" description="Helical" evidence="9">
    <location>
        <begin position="785"/>
        <end position="807"/>
    </location>
</feature>
<keyword evidence="4" id="KW-0547">Nucleotide-binding</keyword>
<comment type="subcellular location">
    <subcellularLocation>
        <location evidence="1">Cell inner membrane</location>
        <topology evidence="1">Multi-pass membrane protein</topology>
    </subcellularLocation>
</comment>
<evidence type="ECO:0000256" key="5">
    <source>
        <dbReference type="ARBA" id="ARBA00022840"/>
    </source>
</evidence>
<evidence type="ECO:0000256" key="4">
    <source>
        <dbReference type="ARBA" id="ARBA00022741"/>
    </source>
</evidence>
<evidence type="ECO:0000256" key="3">
    <source>
        <dbReference type="ARBA" id="ARBA00022692"/>
    </source>
</evidence>
<dbReference type="Pfam" id="PF02687">
    <property type="entry name" value="FtsX"/>
    <property type="match status" value="1"/>
</dbReference>
<sequence>MDNSILELKEILFAYQGKGKTKWIFNHVSYKFSAGTMYTVYGERGAGKTTLLLLLSALEVPSVGMMYYLDTEIWRIGGTRYRKYYVSLIKEKDNLLLYYNALQNVLEAAKISGNKEYESKETVIKLLESMGIGQETALKHISELTQGEQQRVAIARAVASGAQIILADEPVEGLESEEASTIVHLLKKTARENNKCVIFTTADKTLAGQGDVVLQIKDQNLIEEGKEETQGQRLTREHLGKRYERKQVKQKNSSLLYKVLLKNFKSSWGSFVQFFSSTMLAVAMVFAAFSIQYMLKGFYNREGGDALHEGMGGMIMSSITVIGVLTMFLMMFSQQNYIRNRMKDYTVFKIVGIQSRTINFMMAVEYIGSFLASVVVGLLLGNVAVLIFRQILIRTYPQNIKLPYPAASVYLAAAGVSAVIFLLSYIITQEYYVEVEMVKSLQMGIRKEKMSSRSGNWLMILGLILVWRSLIIYAGRGTGELWYFLATFLLGVYLMVKNAGMKILIRLRAKREYYYRNLLSLNQFYYRFQSNAKSMLFLFILQFLLLFYLPVQIFTMFPMKLEEEYPYDYMMYCGEEQLDYVQELSQKYQVKYIALPAVKLNVAKGSAHPMDYTKIWNQGENIGLSESSYLKLKGENSTERHLKGKEIEVVFQESKAQEAHPLDWTNLKDQPAIRLGPARKYDVFSEKNIFSEDYPLVSQKRQIDIGVFGHGMHENIVVFSDAYFQEINEGNMLVLIRVPKEYAVEVNAGLTKFAKDNLPVHAFNRQIKSLYSKTEKIETRRSENFLKIAIDIFFFLAFAFSNFFIAYQKLCSDIPYLKRKYEMLNCVGMGLHEQKKLLGKEISAFWMLPLILALILAAVFTGVTLHMRFYTMSEWRTYLKLAVPYTILFSAVQIIGIIVMRRFLIRQVIRKEE</sequence>
<comment type="caution">
    <text evidence="11">The sequence shown here is derived from an EMBL/GenBank/DDBJ whole genome shotgun (WGS) entry which is preliminary data.</text>
</comment>
<feature type="transmembrane region" description="Helical" evidence="9">
    <location>
        <begin position="454"/>
        <end position="475"/>
    </location>
</feature>
<keyword evidence="7 9" id="KW-0472">Membrane</keyword>
<accession>A0ABS8DI47</accession>
<dbReference type="InterPro" id="IPR003838">
    <property type="entry name" value="ABC3_permease_C"/>
</dbReference>
<keyword evidence="3 9" id="KW-0812">Transmembrane</keyword>
<evidence type="ECO:0000256" key="7">
    <source>
        <dbReference type="ARBA" id="ARBA00023136"/>
    </source>
</evidence>
<evidence type="ECO:0000256" key="6">
    <source>
        <dbReference type="ARBA" id="ARBA00022989"/>
    </source>
</evidence>
<evidence type="ECO:0000256" key="9">
    <source>
        <dbReference type="SAM" id="Phobius"/>
    </source>
</evidence>
<comment type="similarity">
    <text evidence="8">Belongs to the ABC transporter superfamily. Macrolide exporter (TC 3.A.1.122) family.</text>
</comment>
<dbReference type="PANTHER" id="PTHR46795">
    <property type="entry name" value="ABC TRANSPORTER PERMEASE-RELATED-RELATED"/>
    <property type="match status" value="1"/>
</dbReference>
<feature type="domain" description="ABC transporter" evidence="10">
    <location>
        <begin position="6"/>
        <end position="243"/>
    </location>
</feature>
<feature type="transmembrane region" description="Helical" evidence="9">
    <location>
        <begin position="315"/>
        <end position="333"/>
    </location>
</feature>
<dbReference type="InterPro" id="IPR003593">
    <property type="entry name" value="AAA+_ATPase"/>
</dbReference>
<feature type="transmembrane region" description="Helical" evidence="9">
    <location>
        <begin position="366"/>
        <end position="388"/>
    </location>
</feature>
<feature type="transmembrane region" description="Helical" evidence="9">
    <location>
        <begin position="408"/>
        <end position="433"/>
    </location>
</feature>
<reference evidence="11 12" key="1">
    <citation type="submission" date="2021-10" db="EMBL/GenBank/DDBJ databases">
        <title>Collection of gut derived symbiotic bacterial strains cultured from healthy donors.</title>
        <authorList>
            <person name="Lin H."/>
            <person name="Littmann E."/>
            <person name="Kohout C."/>
            <person name="Pamer E.G."/>
        </authorList>
    </citation>
    <scope>NUCLEOTIDE SEQUENCE [LARGE SCALE GENOMIC DNA]</scope>
    <source>
        <strain evidence="11 12">DFI.1.165</strain>
    </source>
</reference>
<dbReference type="PANTHER" id="PTHR46795:SF3">
    <property type="entry name" value="ABC TRANSPORTER PERMEASE"/>
    <property type="match status" value="1"/>
</dbReference>
<evidence type="ECO:0000313" key="12">
    <source>
        <dbReference type="Proteomes" id="UP001299546"/>
    </source>
</evidence>
<organism evidence="11 12">
    <name type="scientific">Bariatricus massiliensis</name>
    <dbReference type="NCBI Taxonomy" id="1745713"/>
    <lineage>
        <taxon>Bacteria</taxon>
        <taxon>Bacillati</taxon>
        <taxon>Bacillota</taxon>
        <taxon>Clostridia</taxon>
        <taxon>Lachnospirales</taxon>
        <taxon>Lachnospiraceae</taxon>
        <taxon>Bariatricus</taxon>
    </lineage>
</organism>
<evidence type="ECO:0000259" key="10">
    <source>
        <dbReference type="PROSITE" id="PS50893"/>
    </source>
</evidence>
<feature type="transmembrane region" description="Helical" evidence="9">
    <location>
        <begin position="271"/>
        <end position="295"/>
    </location>
</feature>
<evidence type="ECO:0000313" key="11">
    <source>
        <dbReference type="EMBL" id="MCB7388118.1"/>
    </source>
</evidence>
<dbReference type="SMART" id="SM00382">
    <property type="entry name" value="AAA"/>
    <property type="match status" value="1"/>
</dbReference>
<dbReference type="InterPro" id="IPR027417">
    <property type="entry name" value="P-loop_NTPase"/>
</dbReference>
<feature type="transmembrane region" description="Helical" evidence="9">
    <location>
        <begin position="885"/>
        <end position="904"/>
    </location>
</feature>
<dbReference type="Pfam" id="PF00005">
    <property type="entry name" value="ABC_tran"/>
    <property type="match status" value="1"/>
</dbReference>
<gene>
    <name evidence="11" type="ORF">LIZ65_12555</name>
</gene>
<proteinExistence type="inferred from homology"/>
<dbReference type="Proteomes" id="UP001299546">
    <property type="component" value="Unassembled WGS sequence"/>
</dbReference>
<name>A0ABS8DI47_9FIRM</name>
<dbReference type="PROSITE" id="PS50893">
    <property type="entry name" value="ABC_TRANSPORTER_2"/>
    <property type="match status" value="1"/>
</dbReference>
<feature type="transmembrane region" description="Helical" evidence="9">
    <location>
        <begin position="481"/>
        <end position="500"/>
    </location>
</feature>
<feature type="transmembrane region" description="Helical" evidence="9">
    <location>
        <begin position="536"/>
        <end position="557"/>
    </location>
</feature>
<keyword evidence="12" id="KW-1185">Reference proteome</keyword>
<evidence type="ECO:0000256" key="8">
    <source>
        <dbReference type="ARBA" id="ARBA00038388"/>
    </source>
</evidence>
<dbReference type="SUPFAM" id="SSF52540">
    <property type="entry name" value="P-loop containing nucleoside triphosphate hydrolases"/>
    <property type="match status" value="1"/>
</dbReference>
<dbReference type="GO" id="GO:0005524">
    <property type="term" value="F:ATP binding"/>
    <property type="evidence" value="ECO:0007669"/>
    <property type="project" value="UniProtKB-KW"/>
</dbReference>
<dbReference type="EMBL" id="JAJCIS010000008">
    <property type="protein sequence ID" value="MCB7388118.1"/>
    <property type="molecule type" value="Genomic_DNA"/>
</dbReference>
<dbReference type="Gene3D" id="3.40.50.300">
    <property type="entry name" value="P-loop containing nucleotide triphosphate hydrolases"/>
    <property type="match status" value="1"/>
</dbReference>
<keyword evidence="5 11" id="KW-0067">ATP-binding</keyword>
<dbReference type="RefSeq" id="WP_066730868.1">
    <property type="nucleotide sequence ID" value="NZ_JAJCIQ010000004.1"/>
</dbReference>
<keyword evidence="2" id="KW-1003">Cell membrane</keyword>
<protein>
    <submittedName>
        <fullName evidence="11">ATP-binding cassette domain-containing protein</fullName>
    </submittedName>
</protein>
<evidence type="ECO:0000256" key="2">
    <source>
        <dbReference type="ARBA" id="ARBA00022475"/>
    </source>
</evidence>
<dbReference type="InterPro" id="IPR003439">
    <property type="entry name" value="ABC_transporter-like_ATP-bd"/>
</dbReference>
<keyword evidence="6 9" id="KW-1133">Transmembrane helix</keyword>